<evidence type="ECO:0000256" key="6">
    <source>
        <dbReference type="ARBA" id="ARBA00023136"/>
    </source>
</evidence>
<keyword evidence="2" id="KW-1003">Cell membrane</keyword>
<evidence type="ECO:0000256" key="1">
    <source>
        <dbReference type="ARBA" id="ARBA00007150"/>
    </source>
</evidence>
<dbReference type="PANTHER" id="PTHR30589:SF0">
    <property type="entry name" value="PHOSPHATIDYLGLYCEROL--PROLIPOPROTEIN DIACYLGLYCERYL TRANSFERASE"/>
    <property type="match status" value="1"/>
</dbReference>
<keyword evidence="4" id="KW-0812">Transmembrane</keyword>
<dbReference type="InterPro" id="IPR001640">
    <property type="entry name" value="Lgt"/>
</dbReference>
<keyword evidence="5" id="KW-1133">Transmembrane helix</keyword>
<keyword evidence="7" id="KW-0328">Glycosyltransferase</keyword>
<evidence type="ECO:0000313" key="7">
    <source>
        <dbReference type="EMBL" id="EFA28911.1"/>
    </source>
</evidence>
<accession>A0A7G2K049</accession>
<organism evidence="7">
    <name type="scientific">Haemophilus influenzae HK1212</name>
    <dbReference type="NCBI Taxonomy" id="456482"/>
    <lineage>
        <taxon>Bacteria</taxon>
        <taxon>Pseudomonadati</taxon>
        <taxon>Pseudomonadota</taxon>
        <taxon>Gammaproteobacteria</taxon>
        <taxon>Pasteurellales</taxon>
        <taxon>Pasteurellaceae</taxon>
        <taxon>Haemophilus</taxon>
    </lineage>
</organism>
<dbReference type="AlphaFoldDB" id="A0A7G2K049"/>
<protein>
    <submittedName>
        <fullName evidence="7">Prolipoprotein diacylglyceryl transferase</fullName>
        <ecNumber evidence="7">2.4.99.-</ecNumber>
    </submittedName>
</protein>
<evidence type="ECO:0000256" key="2">
    <source>
        <dbReference type="ARBA" id="ARBA00022475"/>
    </source>
</evidence>
<dbReference type="EMBL" id="ABFC01000449">
    <property type="protein sequence ID" value="EFA28911.1"/>
    <property type="molecule type" value="Genomic_DNA"/>
</dbReference>
<feature type="non-terminal residue" evidence="7">
    <location>
        <position position="78"/>
    </location>
</feature>
<evidence type="ECO:0000256" key="4">
    <source>
        <dbReference type="ARBA" id="ARBA00022692"/>
    </source>
</evidence>
<evidence type="ECO:0000256" key="5">
    <source>
        <dbReference type="ARBA" id="ARBA00022989"/>
    </source>
</evidence>
<keyword evidence="6" id="KW-0472">Membrane</keyword>
<dbReference type="GO" id="GO:0008961">
    <property type="term" value="F:phosphatidylglycerol-prolipoprotein diacylglyceryl transferase activity"/>
    <property type="evidence" value="ECO:0007669"/>
    <property type="project" value="InterPro"/>
</dbReference>
<dbReference type="PANTHER" id="PTHR30589">
    <property type="entry name" value="PROLIPOPROTEIN DIACYLGLYCERYL TRANSFERASE"/>
    <property type="match status" value="1"/>
</dbReference>
<keyword evidence="7" id="KW-0449">Lipoprotein</keyword>
<evidence type="ECO:0000256" key="3">
    <source>
        <dbReference type="ARBA" id="ARBA00022679"/>
    </source>
</evidence>
<gene>
    <name evidence="7" type="primary">lgt</name>
    <name evidence="7" type="ORF">HAINFHK1212_1742</name>
</gene>
<keyword evidence="3 7" id="KW-0808">Transferase</keyword>
<proteinExistence type="inferred from homology"/>
<name>A0A7G2K049_HAEIF</name>
<dbReference type="EC" id="2.4.99.-" evidence="7"/>
<reference evidence="7" key="1">
    <citation type="journal article" date="2010" name="Genomics">
        <title>Tracing phylogenomic events leading to diversity of Haemophilus influenzae and the emergence of Brazilian Purpuric Fever (BPF)-associated clones.</title>
        <authorList>
            <person name="Papazisi L."/>
            <person name="Ratnayake S."/>
            <person name="Remortel B.G."/>
            <person name="Bock G.R."/>
            <person name="Liang W."/>
            <person name="Saeed A.I."/>
            <person name="Liu J."/>
            <person name="Fleischmann R.D."/>
            <person name="Kilian M."/>
            <person name="Peterson S.N."/>
        </authorList>
    </citation>
    <scope>NUCLEOTIDE SEQUENCE [LARGE SCALE GENOMIC DNA]</scope>
    <source>
        <strain evidence="7">HK1212</strain>
    </source>
</reference>
<dbReference type="GO" id="GO:0005886">
    <property type="term" value="C:plasma membrane"/>
    <property type="evidence" value="ECO:0007669"/>
    <property type="project" value="InterPro"/>
</dbReference>
<dbReference type="Pfam" id="PF01790">
    <property type="entry name" value="LGT"/>
    <property type="match status" value="1"/>
</dbReference>
<dbReference type="GO" id="GO:0042158">
    <property type="term" value="P:lipoprotein biosynthetic process"/>
    <property type="evidence" value="ECO:0007669"/>
    <property type="project" value="InterPro"/>
</dbReference>
<comment type="similarity">
    <text evidence="1">Belongs to the Lgt family.</text>
</comment>
<sequence>MMYLLGFVFARWLAVRRANRPNSGWTVDQVDSLLFNGFMGVFIGGRVGDVFFYNLDHFLQEPLYLFRVWEGGMSFHGG</sequence>
<comment type="caution">
    <text evidence="7">The sequence shown here is derived from an EMBL/GenBank/DDBJ whole genome shotgun (WGS) entry which is preliminary data.</text>
</comment>